<evidence type="ECO:0000313" key="1">
    <source>
        <dbReference type="EMBL" id="KAJ5243136.1"/>
    </source>
</evidence>
<reference evidence="1" key="1">
    <citation type="submission" date="2022-11" db="EMBL/GenBank/DDBJ databases">
        <authorList>
            <person name="Petersen C."/>
        </authorList>
    </citation>
    <scope>NUCLEOTIDE SEQUENCE</scope>
    <source>
        <strain evidence="1">IBT 23319</strain>
    </source>
</reference>
<dbReference type="RefSeq" id="XP_056506140.1">
    <property type="nucleotide sequence ID" value="XM_056640383.1"/>
</dbReference>
<keyword evidence="2" id="KW-1185">Reference proteome</keyword>
<dbReference type="OrthoDB" id="5137215at2759"/>
<dbReference type="EMBL" id="JAPQKT010000001">
    <property type="protein sequence ID" value="KAJ5243136.1"/>
    <property type="molecule type" value="Genomic_DNA"/>
</dbReference>
<accession>A0A9W9PER5</accession>
<protein>
    <submittedName>
        <fullName evidence="1">Uncharacterized protein</fullName>
    </submittedName>
</protein>
<sequence length="136" mass="15157">MTQINITSSKTDSCVSIDSIEDLKVEKHYQANTLSKISCATHGSSTSFIDRELHSVRGQETVKILSTALNDLVDENKCTKCTVENLVASIEGQLKEVRLAKQNGEWTKEEKKALKTETKFLFKPAKKSLKKVLKGN</sequence>
<evidence type="ECO:0000313" key="2">
    <source>
        <dbReference type="Proteomes" id="UP001147733"/>
    </source>
</evidence>
<dbReference type="AlphaFoldDB" id="A0A9W9PER5"/>
<proteinExistence type="predicted"/>
<dbReference type="Proteomes" id="UP001147733">
    <property type="component" value="Unassembled WGS sequence"/>
</dbReference>
<gene>
    <name evidence="1" type="ORF">N7469_001463</name>
</gene>
<reference evidence="1" key="2">
    <citation type="journal article" date="2023" name="IMA Fungus">
        <title>Comparative genomic study of the Penicillium genus elucidates a diverse pangenome and 15 lateral gene transfer events.</title>
        <authorList>
            <person name="Petersen C."/>
            <person name="Sorensen T."/>
            <person name="Nielsen M.R."/>
            <person name="Sondergaard T.E."/>
            <person name="Sorensen J.L."/>
            <person name="Fitzpatrick D.A."/>
            <person name="Frisvad J.C."/>
            <person name="Nielsen K.L."/>
        </authorList>
    </citation>
    <scope>NUCLEOTIDE SEQUENCE</scope>
    <source>
        <strain evidence="1">IBT 23319</strain>
    </source>
</reference>
<organism evidence="1 2">
    <name type="scientific">Penicillium citrinum</name>
    <dbReference type="NCBI Taxonomy" id="5077"/>
    <lineage>
        <taxon>Eukaryota</taxon>
        <taxon>Fungi</taxon>
        <taxon>Dikarya</taxon>
        <taxon>Ascomycota</taxon>
        <taxon>Pezizomycotina</taxon>
        <taxon>Eurotiomycetes</taxon>
        <taxon>Eurotiomycetidae</taxon>
        <taxon>Eurotiales</taxon>
        <taxon>Aspergillaceae</taxon>
        <taxon>Penicillium</taxon>
    </lineage>
</organism>
<name>A0A9W9PER5_PENCI</name>
<comment type="caution">
    <text evidence="1">The sequence shown here is derived from an EMBL/GenBank/DDBJ whole genome shotgun (WGS) entry which is preliminary data.</text>
</comment>
<dbReference type="GeneID" id="81379550"/>